<dbReference type="InterPro" id="IPR003819">
    <property type="entry name" value="TauD/TfdA-like"/>
</dbReference>
<reference evidence="7 9" key="1">
    <citation type="journal article" date="2014" name="BMC Genomics">
        <title>Oil accumulation mechanisms of the oleaginous microalga Chlorella protothecoides revealed through its genome, transcriptomes, and proteomes.</title>
        <authorList>
            <person name="Gao C."/>
            <person name="Wang Y."/>
            <person name="Shen Y."/>
            <person name="Yan D."/>
            <person name="He X."/>
            <person name="Dai J."/>
            <person name="Wu Q."/>
        </authorList>
    </citation>
    <scope>NUCLEOTIDE SEQUENCE [LARGE SCALE GENOMIC DNA]</scope>
    <source>
        <strain evidence="7 9">0710</strain>
    </source>
</reference>
<dbReference type="OrthoDB" id="10257314at2759"/>
<dbReference type="GO" id="GO:0051213">
    <property type="term" value="F:dioxygenase activity"/>
    <property type="evidence" value="ECO:0007669"/>
    <property type="project" value="UniProtKB-KW"/>
</dbReference>
<sequence>MRVMYSHMSAASYTLKPLPNFGAEVRYACRHRLLIFRDQGIISGPRQAEIGGWFGDLESTFRKHPRSPHPDVFRVSNDPAEGCIGVGREGWHIDGSFQPAPFSHSLYHIIDVPSRGATRFVALTELLSSLPVDQLAHWRRLSMRSDRRDQALKPLVYVHPGTGHPTMCFHTGMTAAYVEDAGSERERTLPAQPLNREIEAAIEAQPVYDHCWRAGDFLIADNLALGHEASPDTQCPVSEVGLRVMHRSTVKGTHAPT</sequence>
<evidence type="ECO:0000256" key="3">
    <source>
        <dbReference type="ARBA" id="ARBA00022964"/>
    </source>
</evidence>
<dbReference type="SUPFAM" id="SSF51197">
    <property type="entry name" value="Clavaminate synthase-like"/>
    <property type="match status" value="1"/>
</dbReference>
<dbReference type="InterPro" id="IPR042098">
    <property type="entry name" value="TauD-like_sf"/>
</dbReference>
<organism evidence="7 9">
    <name type="scientific">Auxenochlorella protothecoides</name>
    <name type="common">Green microalga</name>
    <name type="synonym">Chlorella protothecoides</name>
    <dbReference type="NCBI Taxonomy" id="3075"/>
    <lineage>
        <taxon>Eukaryota</taxon>
        <taxon>Viridiplantae</taxon>
        <taxon>Chlorophyta</taxon>
        <taxon>core chlorophytes</taxon>
        <taxon>Trebouxiophyceae</taxon>
        <taxon>Chlorellales</taxon>
        <taxon>Chlorellaceae</taxon>
        <taxon>Auxenochlorella</taxon>
    </lineage>
</organism>
<dbReference type="EMBL" id="QOKY01000133">
    <property type="protein sequence ID" value="RMZ56981.1"/>
    <property type="molecule type" value="Genomic_DNA"/>
</dbReference>
<evidence type="ECO:0000313" key="7">
    <source>
        <dbReference type="EMBL" id="KFM27572.1"/>
    </source>
</evidence>
<reference evidence="8" key="4">
    <citation type="submission" date="2018-11" db="EMBL/GenBank/DDBJ databases">
        <title>Characterization of plant carbon substrate utilization by Auxenochlorella protothecoides.</title>
        <authorList>
            <person name="Vogler B.W."/>
            <person name="Starkenburg S.R."/>
            <person name="Sudasinghe N."/>
            <person name="Schambach J.Y."/>
            <person name="Rollin J.A."/>
            <person name="Pattathil S."/>
            <person name="Barry A.N."/>
        </authorList>
    </citation>
    <scope>NUCLEOTIDE SEQUENCE [LARGE SCALE GENOMIC DNA]</scope>
    <source>
        <strain evidence="8">UTEX 25</strain>
    </source>
</reference>
<keyword evidence="9" id="KW-1185">Reference proteome</keyword>
<dbReference type="InterPro" id="IPR051178">
    <property type="entry name" value="TfdA_dioxygenase"/>
</dbReference>
<feature type="domain" description="TauD/TfdA-like" evidence="6">
    <location>
        <begin position="25"/>
        <end position="233"/>
    </location>
</feature>
<dbReference type="Proteomes" id="UP000279271">
    <property type="component" value="Unassembled WGS sequence"/>
</dbReference>
<evidence type="ECO:0000256" key="4">
    <source>
        <dbReference type="ARBA" id="ARBA00023002"/>
    </source>
</evidence>
<dbReference type="GO" id="GO:0046872">
    <property type="term" value="F:metal ion binding"/>
    <property type="evidence" value="ECO:0007669"/>
    <property type="project" value="UniProtKB-KW"/>
</dbReference>
<evidence type="ECO:0000256" key="1">
    <source>
        <dbReference type="ARBA" id="ARBA00005896"/>
    </source>
</evidence>
<keyword evidence="2" id="KW-0479">Metal-binding</keyword>
<comment type="similarity">
    <text evidence="1">Belongs to the TfdA dioxygenase family.</text>
</comment>
<dbReference type="Gene3D" id="3.60.130.10">
    <property type="entry name" value="Clavaminate synthase-like"/>
    <property type="match status" value="1"/>
</dbReference>
<keyword evidence="4" id="KW-0560">Oxidoreductase</keyword>
<dbReference type="PANTHER" id="PTHR43779">
    <property type="entry name" value="DIOXYGENASE RV0097-RELATED"/>
    <property type="match status" value="1"/>
</dbReference>
<protein>
    <recommendedName>
        <fullName evidence="6">TauD/TfdA-like domain-containing protein</fullName>
    </recommendedName>
</protein>
<dbReference type="eggNOG" id="ENOG502QU07">
    <property type="taxonomic scope" value="Eukaryota"/>
</dbReference>
<dbReference type="KEGG" id="apro:F751_4151"/>
<dbReference type="AlphaFoldDB" id="A0A087SPB8"/>
<evidence type="ECO:0000313" key="9">
    <source>
        <dbReference type="Proteomes" id="UP000028924"/>
    </source>
</evidence>
<evidence type="ECO:0000256" key="2">
    <source>
        <dbReference type="ARBA" id="ARBA00022723"/>
    </source>
</evidence>
<evidence type="ECO:0000313" key="10">
    <source>
        <dbReference type="Proteomes" id="UP000279271"/>
    </source>
</evidence>
<reference evidence="10" key="2">
    <citation type="journal article" date="2018" name="Algal Res.">
        <title>Characterization of plant carbon substrate utilization by Auxenochlorella protothecoides.</title>
        <authorList>
            <person name="Vogler B.W."/>
            <person name="Starkenburg S.R."/>
            <person name="Sudasinghe N."/>
            <person name="Schambach J.Y."/>
            <person name="Rollin J.A."/>
            <person name="Pattathil S."/>
            <person name="Barry A.N."/>
        </authorList>
    </citation>
    <scope>NUCLEOTIDE SEQUENCE [LARGE SCALE GENOMIC DNA]</scope>
    <source>
        <strain evidence="10">UTEX 25</strain>
    </source>
</reference>
<accession>A0A087SPB8</accession>
<dbReference type="Pfam" id="PF02668">
    <property type="entry name" value="TauD"/>
    <property type="match status" value="1"/>
</dbReference>
<dbReference type="EMBL" id="KL662149">
    <property type="protein sequence ID" value="KFM27572.1"/>
    <property type="molecule type" value="Genomic_DNA"/>
</dbReference>
<reference evidence="8" key="3">
    <citation type="submission" date="2018-10" db="EMBL/GenBank/DDBJ databases">
        <authorList>
            <person name="Hovde B."/>
            <person name="Zhang X."/>
        </authorList>
    </citation>
    <scope>NUCLEOTIDE SEQUENCE [LARGE SCALE GENOMIC DNA]</scope>
    <source>
        <strain evidence="8">UTEX 25</strain>
    </source>
</reference>
<gene>
    <name evidence="8" type="ORF">APUTEX25_005043</name>
    <name evidence="7" type="ORF">F751_4151</name>
</gene>
<dbReference type="PANTHER" id="PTHR43779:SF3">
    <property type="entry name" value="(3R)-3-[(CARBOXYMETHYL)AMINO]FATTY ACID OXYGENASE_DECARBOXYLASE"/>
    <property type="match status" value="1"/>
</dbReference>
<proteinExistence type="inferred from homology"/>
<name>A0A087SPB8_AUXPR</name>
<dbReference type="Proteomes" id="UP000028924">
    <property type="component" value="Unassembled WGS sequence"/>
</dbReference>
<dbReference type="RefSeq" id="XP_011400555.1">
    <property type="nucleotide sequence ID" value="XM_011402253.1"/>
</dbReference>
<keyword evidence="3" id="KW-0223">Dioxygenase</keyword>
<evidence type="ECO:0000313" key="8">
    <source>
        <dbReference type="EMBL" id="RMZ56981.1"/>
    </source>
</evidence>
<keyword evidence="5" id="KW-0408">Iron</keyword>
<dbReference type="GeneID" id="23615542"/>
<evidence type="ECO:0000256" key="5">
    <source>
        <dbReference type="ARBA" id="ARBA00023004"/>
    </source>
</evidence>
<evidence type="ECO:0000259" key="6">
    <source>
        <dbReference type="Pfam" id="PF02668"/>
    </source>
</evidence>